<evidence type="ECO:0000256" key="2">
    <source>
        <dbReference type="SAM" id="SignalP"/>
    </source>
</evidence>
<comment type="caution">
    <text evidence="3">The sequence shown here is derived from an EMBL/GenBank/DDBJ whole genome shotgun (WGS) entry which is preliminary data.</text>
</comment>
<dbReference type="AlphaFoldDB" id="A0A923HL90"/>
<organism evidence="3 4">
    <name type="scientific">Undibacterium nitidum</name>
    <dbReference type="NCBI Taxonomy" id="2762298"/>
    <lineage>
        <taxon>Bacteria</taxon>
        <taxon>Pseudomonadati</taxon>
        <taxon>Pseudomonadota</taxon>
        <taxon>Betaproteobacteria</taxon>
        <taxon>Burkholderiales</taxon>
        <taxon>Oxalobacteraceae</taxon>
        <taxon>Undibacterium</taxon>
    </lineage>
</organism>
<dbReference type="SUPFAM" id="SSF48452">
    <property type="entry name" value="TPR-like"/>
    <property type="match status" value="1"/>
</dbReference>
<feature type="chain" id="PRO_5037596192" evidence="2">
    <location>
        <begin position="23"/>
        <end position="473"/>
    </location>
</feature>
<evidence type="ECO:0000313" key="3">
    <source>
        <dbReference type="EMBL" id="MBC3881725.1"/>
    </source>
</evidence>
<accession>A0A923HL90</accession>
<evidence type="ECO:0000313" key="4">
    <source>
        <dbReference type="Proteomes" id="UP000627446"/>
    </source>
</evidence>
<sequence>MKRILSSLVLLPLVSLPMSLCAQVLNVKSESDAPTVAESQQVTQAQKALDYQVDVAAFPDVKALLDQTKVADAILALESKQPQHENNPRFFNLLGVLYLQQKQFASAAAAFERVVLIQSDNAGAWLDLAIANAEAGEFTQANQYFDYIEASHRPSAQILRMIATYRARMQKQMDDHKPWRNQFEYFIGRDTNANSGLLVSHITVTFEGKSIDLLLDEQYKAHPDTFRQVSNRSHFQSRLLGQNFGFDLALTNRSFTKEHVYSYTDASLGMTLGHNFDGFDAGIAGSVEHFIWGNRSLLNNSETSLFVEKNFGPCQLSYVLDYESRRYVSTANLNARSLWSNIAGSCQRHMGAYQWEAAVVARRANDKPVVFRAGGATSRQENILRLSLKTPSALRADLSFSFGRAADEEGYSALLENNARRVVQRRNYRFQLGYPFGKNWMAFAAYEDNRNDSNLVLFRQRGRNISAGVRLNY</sequence>
<name>A0A923HL90_9BURK</name>
<dbReference type="Pfam" id="PF14559">
    <property type="entry name" value="TPR_19"/>
    <property type="match status" value="1"/>
</dbReference>
<dbReference type="Proteomes" id="UP000627446">
    <property type="component" value="Unassembled WGS sequence"/>
</dbReference>
<keyword evidence="1" id="KW-0802">TPR repeat</keyword>
<dbReference type="Gene3D" id="1.25.40.10">
    <property type="entry name" value="Tetratricopeptide repeat domain"/>
    <property type="match status" value="1"/>
</dbReference>
<protein>
    <submittedName>
        <fullName evidence="3">Tetratricopeptide repeat protein</fullName>
    </submittedName>
</protein>
<evidence type="ECO:0000256" key="1">
    <source>
        <dbReference type="PROSITE-ProRule" id="PRU00339"/>
    </source>
</evidence>
<dbReference type="EMBL" id="JACOFZ010000003">
    <property type="protein sequence ID" value="MBC3881725.1"/>
    <property type="molecule type" value="Genomic_DNA"/>
</dbReference>
<dbReference type="InterPro" id="IPR011990">
    <property type="entry name" value="TPR-like_helical_dom_sf"/>
</dbReference>
<keyword evidence="4" id="KW-1185">Reference proteome</keyword>
<reference evidence="3" key="1">
    <citation type="submission" date="2020-08" db="EMBL/GenBank/DDBJ databases">
        <title>Novel species isolated from subtropical streams in China.</title>
        <authorList>
            <person name="Lu H."/>
        </authorList>
    </citation>
    <scope>NUCLEOTIDE SEQUENCE</scope>
    <source>
        <strain evidence="3">LX22W</strain>
    </source>
</reference>
<dbReference type="RefSeq" id="WP_186916603.1">
    <property type="nucleotide sequence ID" value="NZ_JACOFZ010000003.1"/>
</dbReference>
<dbReference type="InterPro" id="IPR019734">
    <property type="entry name" value="TPR_rpt"/>
</dbReference>
<dbReference type="PROSITE" id="PS50005">
    <property type="entry name" value="TPR"/>
    <property type="match status" value="1"/>
</dbReference>
<gene>
    <name evidence="3" type="ORF">H8K36_10100</name>
</gene>
<feature type="repeat" description="TPR" evidence="1">
    <location>
        <begin position="88"/>
        <end position="121"/>
    </location>
</feature>
<keyword evidence="2" id="KW-0732">Signal</keyword>
<proteinExistence type="predicted"/>
<feature type="signal peptide" evidence="2">
    <location>
        <begin position="1"/>
        <end position="22"/>
    </location>
</feature>